<evidence type="ECO:0000259" key="1">
    <source>
        <dbReference type="Pfam" id="PF03417"/>
    </source>
</evidence>
<sequence>MKRYWYSLVAVLFLAFALTACGRMAKNDLPLYQRSASITNALAEERVFGLAHLKEPGPGENIKVLYLKGTPYEMGFQHGKLLKKEVQEFYNKLIPLLKFFASEDMMDEIYDRMEPYIPLEEKEEMRGLAHGADIPLRAVHWVHSVPEVSEYGPKKNFRKHFKQTSCSNIAAFGKATHDGALYHMRVLDWIRQLGAQKFPVILVHKPTTGNASVTFSYAGFIGCVSGMNDKNMSFGEMGYGDPPGESLEGTPFIFLFRKLMRESNSTDDAIKIIQNTTRTCSYIYLITDAKSKDDAKKAVMLITDRGRVKVVTENTDINDERDNEAYPAIDDVVYGGAKAQILYENITKHHGRMSTESLMSMCDPISLTGNMQNVIFKPETLEAWVSNAGSSGKDEAGKACNQKWFHFDFSQYLK</sequence>
<dbReference type="PANTHER" id="PTHR35190">
    <property type="entry name" value="PROTEIN DCD1B"/>
    <property type="match status" value="1"/>
</dbReference>
<dbReference type="InterPro" id="IPR047803">
    <property type="entry name" value="DCD1A/B-like"/>
</dbReference>
<proteinExistence type="predicted"/>
<dbReference type="EMBL" id="PFCN01000039">
    <property type="protein sequence ID" value="PIR70061.1"/>
    <property type="molecule type" value="Genomic_DNA"/>
</dbReference>
<dbReference type="InterPro" id="IPR047794">
    <property type="entry name" value="C45_proenzyme-like"/>
</dbReference>
<organism evidence="2 3">
    <name type="scientific">Candidatus Niyogibacteria bacterium CG10_big_fil_rev_8_21_14_0_10_42_19</name>
    <dbReference type="NCBI Taxonomy" id="1974725"/>
    <lineage>
        <taxon>Bacteria</taxon>
        <taxon>Candidatus Niyogiibacteriota</taxon>
    </lineage>
</organism>
<evidence type="ECO:0000313" key="2">
    <source>
        <dbReference type="EMBL" id="PIR70061.1"/>
    </source>
</evidence>
<dbReference type="PROSITE" id="PS51257">
    <property type="entry name" value="PROKAR_LIPOPROTEIN"/>
    <property type="match status" value="1"/>
</dbReference>
<dbReference type="Gene3D" id="3.60.60.10">
    <property type="entry name" value="Penicillin V Acylase, Chain A"/>
    <property type="match status" value="1"/>
</dbReference>
<reference evidence="3" key="1">
    <citation type="submission" date="2017-09" db="EMBL/GenBank/DDBJ databases">
        <title>Depth-based differentiation of microbial function through sediment-hosted aquifers and enrichment of novel symbionts in the deep terrestrial subsurface.</title>
        <authorList>
            <person name="Probst A.J."/>
            <person name="Ladd B."/>
            <person name="Jarett J.K."/>
            <person name="Geller-Mcgrath D.E."/>
            <person name="Sieber C.M.K."/>
            <person name="Emerson J.B."/>
            <person name="Anantharaman K."/>
            <person name="Thomas B.C."/>
            <person name="Malmstrom R."/>
            <person name="Stieglmeier M."/>
            <person name="Klingl A."/>
            <person name="Woyke T."/>
            <person name="Ryan C.M."/>
            <person name="Banfield J.F."/>
        </authorList>
    </citation>
    <scope>NUCLEOTIDE SEQUENCE [LARGE SCALE GENOMIC DNA]</scope>
</reference>
<dbReference type="AlphaFoldDB" id="A0A2H0TEU2"/>
<dbReference type="Proteomes" id="UP000229383">
    <property type="component" value="Unassembled WGS sequence"/>
</dbReference>
<name>A0A2H0TEU2_9BACT</name>
<dbReference type="NCBIfam" id="NF040521">
    <property type="entry name" value="C45_proenzyme"/>
    <property type="match status" value="1"/>
</dbReference>
<feature type="domain" description="Peptidase C45 hydrolase" evidence="1">
    <location>
        <begin position="201"/>
        <end position="313"/>
    </location>
</feature>
<dbReference type="PANTHER" id="PTHR35190:SF2">
    <property type="entry name" value="PROTEIN DCD1B"/>
    <property type="match status" value="1"/>
</dbReference>
<dbReference type="Pfam" id="PF03417">
    <property type="entry name" value="AAT"/>
    <property type="match status" value="1"/>
</dbReference>
<protein>
    <recommendedName>
        <fullName evidence="1">Peptidase C45 hydrolase domain-containing protein</fullName>
    </recommendedName>
</protein>
<comment type="caution">
    <text evidence="2">The sequence shown here is derived from an EMBL/GenBank/DDBJ whole genome shotgun (WGS) entry which is preliminary data.</text>
</comment>
<accession>A0A2H0TEU2</accession>
<dbReference type="InterPro" id="IPR005079">
    <property type="entry name" value="Peptidase_C45_hydrolase"/>
</dbReference>
<evidence type="ECO:0000313" key="3">
    <source>
        <dbReference type="Proteomes" id="UP000229383"/>
    </source>
</evidence>
<gene>
    <name evidence="2" type="ORF">COU46_03505</name>
</gene>